<dbReference type="STRING" id="559298.A0A179U5V0"/>
<dbReference type="AlphaFoldDB" id="A0A179U5V0"/>
<name>A0A179U5V0_BLAGS</name>
<dbReference type="GeneID" id="8510716"/>
<feature type="chain" id="PRO_5008107214" evidence="1">
    <location>
        <begin position="23"/>
        <end position="186"/>
    </location>
</feature>
<dbReference type="PANTHER" id="PTHR38123:SF4">
    <property type="entry name" value="CELL WALL GALACTOMANNOPROTEIN, PUTATIVE (AFU_ORTHOLOGUE AFUA_4G00870)-RELATED"/>
    <property type="match status" value="1"/>
</dbReference>
<dbReference type="GO" id="GO:0005576">
    <property type="term" value="C:extracellular region"/>
    <property type="evidence" value="ECO:0007669"/>
    <property type="project" value="TreeGrafter"/>
</dbReference>
<dbReference type="Gene3D" id="1.20.1280.140">
    <property type="match status" value="1"/>
</dbReference>
<evidence type="ECO:0000313" key="2">
    <source>
        <dbReference type="EMBL" id="OAT03385.1"/>
    </source>
</evidence>
<dbReference type="OrthoDB" id="4185620at2759"/>
<dbReference type="Proteomes" id="UP000002038">
    <property type="component" value="Unassembled WGS sequence"/>
</dbReference>
<dbReference type="RefSeq" id="XP_002628870.1">
    <property type="nucleotide sequence ID" value="XM_002628824.2"/>
</dbReference>
<dbReference type="Pfam" id="PF12296">
    <property type="entry name" value="HsbA"/>
    <property type="match status" value="1"/>
</dbReference>
<proteinExistence type="predicted"/>
<dbReference type="PANTHER" id="PTHR38123">
    <property type="entry name" value="CELL WALL SERINE-THREONINE-RICH GALACTOMANNOPROTEIN MP1 (AFU_ORTHOLOGUE AFUA_4G03240)"/>
    <property type="match status" value="1"/>
</dbReference>
<sequence length="186" mass="20362">MRVSTFVKYAFALFVIVAIISAFPTAPSSDGYQVTDVVNDINNNVSKLQLTVRDFTGGIFTAMKIYVRTGALTKTIQGAVDTTQACGNFTSDESGNVAMAFLNLHPEVTEMMDVLIIKKEVFKRGLLFGLFPLTTIVRDRLTTQQGLAAQLVQEVVQRLAADFANVAPSLRETIARDFTRALEAFA</sequence>
<dbReference type="InterPro" id="IPR021054">
    <property type="entry name" value="Cell_wall_mannoprotein_1"/>
</dbReference>
<feature type="signal peptide" evidence="1">
    <location>
        <begin position="1"/>
        <end position="22"/>
    </location>
</feature>
<accession>A0A179U5V0</accession>
<dbReference type="VEuPathDB" id="FungiDB:BDBG_00116"/>
<protein>
    <submittedName>
        <fullName evidence="2">Antigenic cell wall galactomannoprotein</fullName>
    </submittedName>
</protein>
<keyword evidence="3" id="KW-1185">Reference proteome</keyword>
<gene>
    <name evidence="2" type="ORF">BDBG_00116</name>
</gene>
<organism evidence="2 3">
    <name type="scientific">Blastomyces gilchristii (strain SLH14081)</name>
    <name type="common">Blastomyces dermatitidis</name>
    <dbReference type="NCBI Taxonomy" id="559298"/>
    <lineage>
        <taxon>Eukaryota</taxon>
        <taxon>Fungi</taxon>
        <taxon>Dikarya</taxon>
        <taxon>Ascomycota</taxon>
        <taxon>Pezizomycotina</taxon>
        <taxon>Eurotiomycetes</taxon>
        <taxon>Eurotiomycetidae</taxon>
        <taxon>Onygenales</taxon>
        <taxon>Ajellomycetaceae</taxon>
        <taxon>Blastomyces</taxon>
    </lineage>
</organism>
<dbReference type="KEGG" id="bgh:BDBG_00116"/>
<dbReference type="EMBL" id="GG657448">
    <property type="protein sequence ID" value="OAT03385.1"/>
    <property type="molecule type" value="Genomic_DNA"/>
</dbReference>
<reference evidence="3" key="1">
    <citation type="journal article" date="2015" name="PLoS Genet.">
        <title>The dynamic genome and transcriptome of the human fungal pathogen Blastomyces and close relative Emmonsia.</title>
        <authorList>
            <person name="Munoz J.F."/>
            <person name="Gauthier G.M."/>
            <person name="Desjardins C.A."/>
            <person name="Gallo J.E."/>
            <person name="Holder J."/>
            <person name="Sullivan T.D."/>
            <person name="Marty A.J."/>
            <person name="Carmen J.C."/>
            <person name="Chen Z."/>
            <person name="Ding L."/>
            <person name="Gujja S."/>
            <person name="Magrini V."/>
            <person name="Misas E."/>
            <person name="Mitreva M."/>
            <person name="Priest M."/>
            <person name="Saif S."/>
            <person name="Whiston E.A."/>
            <person name="Young S."/>
            <person name="Zeng Q."/>
            <person name="Goldman W.E."/>
            <person name="Mardis E.R."/>
            <person name="Taylor J.W."/>
            <person name="McEwen J.G."/>
            <person name="Clay O.K."/>
            <person name="Klein B.S."/>
            <person name="Cuomo C.A."/>
        </authorList>
    </citation>
    <scope>NUCLEOTIDE SEQUENCE [LARGE SCALE GENOMIC DNA]</scope>
    <source>
        <strain evidence="3">SLH14081</strain>
    </source>
</reference>
<evidence type="ECO:0000256" key="1">
    <source>
        <dbReference type="SAM" id="SignalP"/>
    </source>
</evidence>
<keyword evidence="1" id="KW-0732">Signal</keyword>
<evidence type="ECO:0000313" key="3">
    <source>
        <dbReference type="Proteomes" id="UP000002038"/>
    </source>
</evidence>